<dbReference type="EMBL" id="CP049934">
    <property type="protein sequence ID" value="QIM16642.1"/>
    <property type="molecule type" value="Genomic_DNA"/>
</dbReference>
<keyword evidence="3" id="KW-1185">Reference proteome</keyword>
<evidence type="ECO:0000259" key="1">
    <source>
        <dbReference type="Pfam" id="PF13977"/>
    </source>
</evidence>
<proteinExistence type="predicted"/>
<evidence type="ECO:0000313" key="3">
    <source>
        <dbReference type="Proteomes" id="UP000501387"/>
    </source>
</evidence>
<feature type="domain" description="BetI-type transcriptional repressor C-terminal" evidence="1">
    <location>
        <begin position="31"/>
        <end position="131"/>
    </location>
</feature>
<dbReference type="SUPFAM" id="SSF48498">
    <property type="entry name" value="Tetracyclin repressor-like, C-terminal domain"/>
    <property type="match status" value="1"/>
</dbReference>
<organism evidence="2 3">
    <name type="scientific">Leucobacter insecticola</name>
    <dbReference type="NCBI Taxonomy" id="2714934"/>
    <lineage>
        <taxon>Bacteria</taxon>
        <taxon>Bacillati</taxon>
        <taxon>Actinomycetota</taxon>
        <taxon>Actinomycetes</taxon>
        <taxon>Micrococcales</taxon>
        <taxon>Microbacteriaceae</taxon>
        <taxon>Leucobacter</taxon>
    </lineage>
</organism>
<dbReference type="RefSeq" id="WP_166323875.1">
    <property type="nucleotide sequence ID" value="NZ_CP049934.1"/>
</dbReference>
<gene>
    <name evidence="2" type="ORF">G7067_09885</name>
</gene>
<dbReference type="InterPro" id="IPR036271">
    <property type="entry name" value="Tet_transcr_reg_TetR-rel_C_sf"/>
</dbReference>
<dbReference type="InterPro" id="IPR039538">
    <property type="entry name" value="BetI_C"/>
</dbReference>
<dbReference type="AlphaFoldDB" id="A0A6G8FKP0"/>
<name>A0A6G8FKP0_9MICO</name>
<dbReference type="Pfam" id="PF13977">
    <property type="entry name" value="TetR_C_6"/>
    <property type="match status" value="1"/>
</dbReference>
<reference evidence="2 3" key="1">
    <citation type="submission" date="2020-03" db="EMBL/GenBank/DDBJ databases">
        <title>Leucobacter sp. nov., isolated from beetles.</title>
        <authorList>
            <person name="Hyun D.-W."/>
            <person name="Bae J.-W."/>
        </authorList>
    </citation>
    <scope>NUCLEOTIDE SEQUENCE [LARGE SCALE GENOMIC DNA]</scope>
    <source>
        <strain evidence="2 3">HDW9B</strain>
    </source>
</reference>
<accession>A0A6G8FKP0</accession>
<protein>
    <recommendedName>
        <fullName evidence="1">BetI-type transcriptional repressor C-terminal domain-containing protein</fullName>
    </recommendedName>
</protein>
<dbReference type="Proteomes" id="UP000501387">
    <property type="component" value="Chromosome"/>
</dbReference>
<dbReference type="Gene3D" id="1.10.357.10">
    <property type="entry name" value="Tetracycline Repressor, domain 2"/>
    <property type="match status" value="1"/>
</dbReference>
<dbReference type="KEGG" id="lins:G7067_09885"/>
<sequence length="139" mass="14982">MTRYVAGVILGARVDELNALVKRGGSPTPSELLEAVLTGAINQPVLFAVVMQMWSESITDPALGEVVQGLLGQMRAAMRDAVTPWARQQTPSEEQATQLADRTSFILVALAQGFITHTAMQGPLSPAEYISGLRHLERP</sequence>
<evidence type="ECO:0000313" key="2">
    <source>
        <dbReference type="EMBL" id="QIM16642.1"/>
    </source>
</evidence>